<reference evidence="1 2" key="1">
    <citation type="submission" date="2017-06" db="EMBL/GenBank/DDBJ databases">
        <title>Comparative genomic analysis of Ambrosia Fusariam Clade fungi.</title>
        <authorList>
            <person name="Stajich J.E."/>
            <person name="Carrillo J."/>
            <person name="Kijimoto T."/>
            <person name="Eskalen A."/>
            <person name="O'Donnell K."/>
            <person name="Kasson M."/>
        </authorList>
    </citation>
    <scope>NUCLEOTIDE SEQUENCE [LARGE SCALE GENOMIC DNA]</scope>
    <source>
        <strain evidence="1 2">NRRL62606</strain>
    </source>
</reference>
<comment type="caution">
    <text evidence="1">The sequence shown here is derived from an EMBL/GenBank/DDBJ whole genome shotgun (WGS) entry which is preliminary data.</text>
</comment>
<keyword evidence="2" id="KW-1185">Reference proteome</keyword>
<organism evidence="1 2">
    <name type="scientific">Fusarium floridanum</name>
    <dbReference type="NCBI Taxonomy" id="1325733"/>
    <lineage>
        <taxon>Eukaryota</taxon>
        <taxon>Fungi</taxon>
        <taxon>Dikarya</taxon>
        <taxon>Ascomycota</taxon>
        <taxon>Pezizomycotina</taxon>
        <taxon>Sordariomycetes</taxon>
        <taxon>Hypocreomycetidae</taxon>
        <taxon>Hypocreales</taxon>
        <taxon>Nectriaceae</taxon>
        <taxon>Fusarium</taxon>
        <taxon>Fusarium solani species complex</taxon>
    </lineage>
</organism>
<dbReference type="EMBL" id="NKCL01000602">
    <property type="protein sequence ID" value="RSL59875.1"/>
    <property type="molecule type" value="Genomic_DNA"/>
</dbReference>
<dbReference type="AlphaFoldDB" id="A0A428Q3K3"/>
<evidence type="ECO:0000313" key="2">
    <source>
        <dbReference type="Proteomes" id="UP000287972"/>
    </source>
</evidence>
<protein>
    <submittedName>
        <fullName evidence="1">Uncharacterized protein</fullName>
    </submittedName>
</protein>
<proteinExistence type="predicted"/>
<sequence length="198" mass="22690">MRPRLESREIRHEVPEAAIESIRHVGQMEKYDEAAQIIHHVLKNFWMDWLKRIKPPNTDVRTQVENLFSKPEISVLVFPSATCHETRTDNLQSPDMTNSMDLNRINPVSETSDTAPRQIVVIRDAYGFERQFDPDIFQQVIASVPDTSGHVSNVHISALADALMDYRFRAQPQSSGSFVPANKLLEQFHYVGTEFANQ</sequence>
<name>A0A428Q3K3_9HYPO</name>
<accession>A0A428Q3K3</accession>
<gene>
    <name evidence="1" type="ORF">CEP51_013859</name>
</gene>
<dbReference type="Proteomes" id="UP000287972">
    <property type="component" value="Unassembled WGS sequence"/>
</dbReference>
<evidence type="ECO:0000313" key="1">
    <source>
        <dbReference type="EMBL" id="RSL59875.1"/>
    </source>
</evidence>